<accession>A0A376B7W6</accession>
<sequence>MAMQIYCYGLLRQASKISRAIKKQNTTKNQYRLMTAPKKLSGLQKQVVSLYRNCIRTAYTKPTENRHHFIDFTRKEFGKYKSLPKKEFGAIEHLLRLGNRRLEMLSQSEIKDIH</sequence>
<evidence type="ECO:0000256" key="1">
    <source>
        <dbReference type="ARBA" id="ARBA00004305"/>
    </source>
</evidence>
<protein>
    <submittedName>
        <fullName evidence="6">Related to Succinate dehydrogenase assembly factor 1 homolog, mitochondrial</fullName>
    </submittedName>
</protein>
<dbReference type="EMBL" id="UFAJ01000449">
    <property type="protein sequence ID" value="SSD60773.1"/>
    <property type="molecule type" value="Genomic_DNA"/>
</dbReference>
<evidence type="ECO:0000256" key="2">
    <source>
        <dbReference type="ARBA" id="ARBA00023128"/>
    </source>
</evidence>
<dbReference type="InterPro" id="IPR008011">
    <property type="entry name" value="Complex1_LYR_dom"/>
</dbReference>
<dbReference type="InterPro" id="IPR045295">
    <property type="entry name" value="Complex1_LYR_SDHAF1_LYRM8"/>
</dbReference>
<evidence type="ECO:0000259" key="5">
    <source>
        <dbReference type="Pfam" id="PF05347"/>
    </source>
</evidence>
<keyword evidence="3" id="KW-0143">Chaperone</keyword>
<evidence type="ECO:0000256" key="4">
    <source>
        <dbReference type="ARBA" id="ARBA00025715"/>
    </source>
</evidence>
<dbReference type="GO" id="GO:0034553">
    <property type="term" value="P:mitochondrial respiratory chain complex II assembly"/>
    <property type="evidence" value="ECO:0007669"/>
    <property type="project" value="InterPro"/>
</dbReference>
<dbReference type="AlphaFoldDB" id="A0A376B7W6"/>
<reference evidence="7" key="1">
    <citation type="submission" date="2018-06" db="EMBL/GenBank/DDBJ databases">
        <authorList>
            <person name="Guldener U."/>
        </authorList>
    </citation>
    <scope>NUCLEOTIDE SEQUENCE [LARGE SCALE GENOMIC DNA]</scope>
    <source>
        <strain evidence="7">UTAD17</strain>
    </source>
</reference>
<dbReference type="Proteomes" id="UP000262825">
    <property type="component" value="Unassembled WGS sequence"/>
</dbReference>
<proteinExistence type="inferred from homology"/>
<dbReference type="CDD" id="cd20268">
    <property type="entry name" value="Complex1_LYR_SDHAF1_LYRM8"/>
    <property type="match status" value="1"/>
</dbReference>
<feature type="domain" description="Complex 1 LYR protein" evidence="5">
    <location>
        <begin position="45"/>
        <end position="104"/>
    </location>
</feature>
<organism evidence="6 7">
    <name type="scientific">Saccharomycodes ludwigii</name>
    <dbReference type="NCBI Taxonomy" id="36035"/>
    <lineage>
        <taxon>Eukaryota</taxon>
        <taxon>Fungi</taxon>
        <taxon>Dikarya</taxon>
        <taxon>Ascomycota</taxon>
        <taxon>Saccharomycotina</taxon>
        <taxon>Saccharomycetes</taxon>
        <taxon>Saccharomycodales</taxon>
        <taxon>Saccharomycodaceae</taxon>
        <taxon>Saccharomycodes</taxon>
    </lineage>
</organism>
<dbReference type="PANTHER" id="PTHR13675:SF1">
    <property type="entry name" value="SUCCINATE DEHYDROGENASE ASSEMBLY FACTOR 1, MITOCHONDRIAL"/>
    <property type="match status" value="1"/>
</dbReference>
<dbReference type="VEuPathDB" id="FungiDB:SCODWIG_02534"/>
<dbReference type="Pfam" id="PF05347">
    <property type="entry name" value="Complex1_LYR"/>
    <property type="match status" value="1"/>
</dbReference>
<evidence type="ECO:0000256" key="3">
    <source>
        <dbReference type="ARBA" id="ARBA00023186"/>
    </source>
</evidence>
<dbReference type="PANTHER" id="PTHR13675">
    <property type="entry name" value="LYR MOTIF-CONTAINING PROTEIN 2"/>
    <property type="match status" value="1"/>
</dbReference>
<evidence type="ECO:0000313" key="6">
    <source>
        <dbReference type="EMBL" id="SSD60773.1"/>
    </source>
</evidence>
<evidence type="ECO:0000313" key="7">
    <source>
        <dbReference type="Proteomes" id="UP000262825"/>
    </source>
</evidence>
<comment type="subcellular location">
    <subcellularLocation>
        <location evidence="1">Mitochondrion matrix</location>
    </subcellularLocation>
</comment>
<name>A0A376B7W6_9ASCO</name>
<dbReference type="GO" id="GO:0005759">
    <property type="term" value="C:mitochondrial matrix"/>
    <property type="evidence" value="ECO:0007669"/>
    <property type="project" value="UniProtKB-SubCell"/>
</dbReference>
<keyword evidence="7" id="KW-1185">Reference proteome</keyword>
<comment type="similarity">
    <text evidence="4">Belongs to the complex I LYR family. SDHAF1 subfamily.</text>
</comment>
<keyword evidence="2" id="KW-0496">Mitochondrion</keyword>
<gene>
    <name evidence="6" type="ORF">SCODWIG_02534</name>
</gene>